<dbReference type="GeneID" id="39735429"/>
<evidence type="ECO:0000256" key="1">
    <source>
        <dbReference type="SAM" id="Phobius"/>
    </source>
</evidence>
<accession>A0A1J1H3K6</accession>
<keyword evidence="1" id="KW-0812">Transmembrane</keyword>
<keyword evidence="1" id="KW-1133">Transmembrane helix</keyword>
<feature type="transmembrane region" description="Helical" evidence="1">
    <location>
        <begin position="214"/>
        <end position="235"/>
    </location>
</feature>
<sequence>MEAAKTYVPLIIGSYGLSLSSYLIYNNKKKNKWKKIDGYIDNITLKYTHSFLQEAFYLNVKYYFHLNNERNENNKEYKIHVSIFKNKSSNNIVINDYIQNIYDQVSKEKNICISYNPNNVNESEPLIYIHENDIISKYKFFNKIKSKLISIKMYFSKNSNVNNAENILNNEKEIEEKNKTEKLYENDNKTLNLDINKNFKLSKHKKKLINSYDINNIFPIYIFSCSMFLVLSFFLKKRIISVSKELSQKKNIK</sequence>
<dbReference type="OMA" id="LFPIYMF"/>
<dbReference type="KEGG" id="prel:PRELSG_0709200"/>
<protein>
    <submittedName>
        <fullName evidence="2">Uncharacterized protein</fullName>
    </submittedName>
</protein>
<gene>
    <name evidence="2" type="ORF">PRELSG_0709200</name>
</gene>
<dbReference type="RefSeq" id="XP_028532335.1">
    <property type="nucleotide sequence ID" value="XM_028675781.1"/>
</dbReference>
<evidence type="ECO:0000313" key="3">
    <source>
        <dbReference type="Proteomes" id="UP000220158"/>
    </source>
</evidence>
<keyword evidence="1" id="KW-0472">Membrane</keyword>
<name>A0A1J1H3K6_PLARL</name>
<dbReference type="AlphaFoldDB" id="A0A1J1H3K6"/>
<feature type="transmembrane region" description="Helical" evidence="1">
    <location>
        <begin position="6"/>
        <end position="25"/>
    </location>
</feature>
<proteinExistence type="predicted"/>
<dbReference type="OrthoDB" id="376327at2759"/>
<evidence type="ECO:0000313" key="2">
    <source>
        <dbReference type="EMBL" id="CRG99328.1"/>
    </source>
</evidence>
<dbReference type="VEuPathDB" id="PlasmoDB:PRELSG_0709200"/>
<keyword evidence="3" id="KW-1185">Reference proteome</keyword>
<reference evidence="2 3" key="1">
    <citation type="submission" date="2015-04" db="EMBL/GenBank/DDBJ databases">
        <authorList>
            <consortium name="Pathogen Informatics"/>
        </authorList>
    </citation>
    <scope>NUCLEOTIDE SEQUENCE [LARGE SCALE GENOMIC DNA]</scope>
    <source>
        <strain evidence="2 3">SGS1</strain>
    </source>
</reference>
<dbReference type="EMBL" id="LN835302">
    <property type="protein sequence ID" value="CRG99328.1"/>
    <property type="molecule type" value="Genomic_DNA"/>
</dbReference>
<dbReference type="Proteomes" id="UP000220158">
    <property type="component" value="Chromosome 7"/>
</dbReference>
<organism evidence="2 3">
    <name type="scientific">Plasmodium relictum</name>
    <dbReference type="NCBI Taxonomy" id="85471"/>
    <lineage>
        <taxon>Eukaryota</taxon>
        <taxon>Sar</taxon>
        <taxon>Alveolata</taxon>
        <taxon>Apicomplexa</taxon>
        <taxon>Aconoidasida</taxon>
        <taxon>Haemosporida</taxon>
        <taxon>Plasmodiidae</taxon>
        <taxon>Plasmodium</taxon>
        <taxon>Plasmodium (Haemamoeba)</taxon>
    </lineage>
</organism>